<dbReference type="AlphaFoldDB" id="A0A485M3Q0"/>
<gene>
    <name evidence="1" type="ORF">SCFA_660054</name>
</gene>
<proteinExistence type="predicted"/>
<evidence type="ECO:0000313" key="1">
    <source>
        <dbReference type="EMBL" id="VFU17407.1"/>
    </source>
</evidence>
<reference evidence="1" key="1">
    <citation type="submission" date="2019-03" db="EMBL/GenBank/DDBJ databases">
        <authorList>
            <person name="Hao L."/>
        </authorList>
    </citation>
    <scope>NUCLEOTIDE SEQUENCE</scope>
</reference>
<dbReference type="EMBL" id="CAADRM010000132">
    <property type="protein sequence ID" value="VFU17407.1"/>
    <property type="molecule type" value="Genomic_DNA"/>
</dbReference>
<name>A0A485M3Q0_9ZZZZ</name>
<organism evidence="1">
    <name type="scientific">anaerobic digester metagenome</name>
    <dbReference type="NCBI Taxonomy" id="1263854"/>
    <lineage>
        <taxon>unclassified sequences</taxon>
        <taxon>metagenomes</taxon>
        <taxon>ecological metagenomes</taxon>
    </lineage>
</organism>
<sequence length="47" mass="5256">MEKPLPGLIVHPFEPTGFAFPLRFIVVKGVVMKVDTNKEDAEEKATE</sequence>
<protein>
    <submittedName>
        <fullName evidence="1">Uncharacterized protein</fullName>
    </submittedName>
</protein>
<accession>A0A485M3Q0</accession>